<dbReference type="InterPro" id="IPR002611">
    <property type="entry name" value="IstB_ATP-bd"/>
</dbReference>
<keyword evidence="2" id="KW-0067">ATP-binding</keyword>
<accession>A0ABV9JVG7</accession>
<dbReference type="GO" id="GO:0005524">
    <property type="term" value="F:ATP binding"/>
    <property type="evidence" value="ECO:0007669"/>
    <property type="project" value="UniProtKB-KW"/>
</dbReference>
<sequence length="293" mass="33824">MDKVAKEMQNLLENSGMSNSINKPDPLICEDCKEERPMTQVKHPFKDELRWVHCACPCKIKQMEDFDREQKTKERRIRINKILRLSSSMEDIKAMTFQNYKRRKGSENAHEEIAKALRNFGDSKEGVFIFGETGNGKSHLTAAGGNELIKQGYAVIFITEKDLFSRLLATKNFKNEESFHEIMGACLDADLLIWDDFLSSQRLSNDEKDWMFQIINGRERANKPIWYTSNLTPAEFESDATAYKFDDKGRTWWRIIGNNNCVFNKAMNYRKSQALAKAMGISVEEYERKAGGS</sequence>
<dbReference type="EMBL" id="JBHSFT010000008">
    <property type="protein sequence ID" value="MFC4661712.1"/>
    <property type="molecule type" value="Genomic_DNA"/>
</dbReference>
<protein>
    <submittedName>
        <fullName evidence="2">ATP-binding protein</fullName>
    </submittedName>
</protein>
<dbReference type="PANTHER" id="PTHR30050">
    <property type="entry name" value="CHROMOSOMAL REPLICATION INITIATOR PROTEIN DNAA"/>
    <property type="match status" value="1"/>
</dbReference>
<feature type="domain" description="IstB-like ATP-binding" evidence="1">
    <location>
        <begin position="67"/>
        <end position="237"/>
    </location>
</feature>
<name>A0ABV9JVG7_9BACI</name>
<comment type="caution">
    <text evidence="2">The sequence shown here is derived from an EMBL/GenBank/DDBJ whole genome shotgun (WGS) entry which is preliminary data.</text>
</comment>
<dbReference type="Gene3D" id="3.40.50.300">
    <property type="entry name" value="P-loop containing nucleotide triphosphate hydrolases"/>
    <property type="match status" value="1"/>
</dbReference>
<gene>
    <name evidence="2" type="ORF">ACFO3P_05720</name>
</gene>
<proteinExistence type="predicted"/>
<dbReference type="SUPFAM" id="SSF52540">
    <property type="entry name" value="P-loop containing nucleoside triphosphate hydrolases"/>
    <property type="match status" value="1"/>
</dbReference>
<dbReference type="RefSeq" id="WP_379542253.1">
    <property type="nucleotide sequence ID" value="NZ_JBHSFT010000008.1"/>
</dbReference>
<dbReference type="PANTHER" id="PTHR30050:SF4">
    <property type="entry name" value="ATP-BINDING PROTEIN RV3427C IN INSERTION SEQUENCE-RELATED"/>
    <property type="match status" value="1"/>
</dbReference>
<evidence type="ECO:0000259" key="1">
    <source>
        <dbReference type="Pfam" id="PF01695"/>
    </source>
</evidence>
<dbReference type="Proteomes" id="UP001595988">
    <property type="component" value="Unassembled WGS sequence"/>
</dbReference>
<dbReference type="Pfam" id="PF01695">
    <property type="entry name" value="IstB_IS21"/>
    <property type="match status" value="1"/>
</dbReference>
<dbReference type="InterPro" id="IPR027417">
    <property type="entry name" value="P-loop_NTPase"/>
</dbReference>
<evidence type="ECO:0000313" key="3">
    <source>
        <dbReference type="Proteomes" id="UP001595988"/>
    </source>
</evidence>
<keyword evidence="2" id="KW-0547">Nucleotide-binding</keyword>
<keyword evidence="3" id="KW-1185">Reference proteome</keyword>
<evidence type="ECO:0000313" key="2">
    <source>
        <dbReference type="EMBL" id="MFC4661712.1"/>
    </source>
</evidence>
<reference evidence="3" key="1">
    <citation type="journal article" date="2019" name="Int. J. Syst. Evol. Microbiol.">
        <title>The Global Catalogue of Microorganisms (GCM) 10K type strain sequencing project: providing services to taxonomists for standard genome sequencing and annotation.</title>
        <authorList>
            <consortium name="The Broad Institute Genomics Platform"/>
            <consortium name="The Broad Institute Genome Sequencing Center for Infectious Disease"/>
            <person name="Wu L."/>
            <person name="Ma J."/>
        </authorList>
    </citation>
    <scope>NUCLEOTIDE SEQUENCE [LARGE SCALE GENOMIC DNA]</scope>
    <source>
        <strain evidence="3">CCUG 37257</strain>
    </source>
</reference>
<organism evidence="2 3">
    <name type="scientific">Oceanobacillus aidingensis</name>
    <dbReference type="NCBI Taxonomy" id="645964"/>
    <lineage>
        <taxon>Bacteria</taxon>
        <taxon>Bacillati</taxon>
        <taxon>Bacillota</taxon>
        <taxon>Bacilli</taxon>
        <taxon>Bacillales</taxon>
        <taxon>Bacillaceae</taxon>
        <taxon>Oceanobacillus</taxon>
    </lineage>
</organism>